<feature type="transmembrane region" description="Helical" evidence="7">
    <location>
        <begin position="82"/>
        <end position="101"/>
    </location>
</feature>
<evidence type="ECO:0000256" key="3">
    <source>
        <dbReference type="ARBA" id="ARBA00022801"/>
    </source>
</evidence>
<dbReference type="EMBL" id="CP159534">
    <property type="protein sequence ID" value="XCJ68502.1"/>
    <property type="molecule type" value="Genomic_DNA"/>
</dbReference>
<organism evidence="9">
    <name type="scientific">Streptomyces tabacisoli</name>
    <dbReference type="NCBI Taxonomy" id="3156398"/>
    <lineage>
        <taxon>Bacteria</taxon>
        <taxon>Bacillati</taxon>
        <taxon>Actinomycetota</taxon>
        <taxon>Actinomycetes</taxon>
        <taxon>Kitasatosporales</taxon>
        <taxon>Streptomycetaceae</taxon>
        <taxon>Streptomyces</taxon>
    </lineage>
</organism>
<gene>
    <name evidence="9" type="ORF">ABII15_00390</name>
</gene>
<dbReference type="InterPro" id="IPR052173">
    <property type="entry name" value="Beta-lactam_resp_regulator"/>
</dbReference>
<dbReference type="GO" id="GO:0046872">
    <property type="term" value="F:metal ion binding"/>
    <property type="evidence" value="ECO:0007669"/>
    <property type="project" value="UniProtKB-KW"/>
</dbReference>
<sequence>MIYAVWLPLLAPLFAVPALRHAAAWLAPRRAAWVLLVGTVLLACCSTIAVSALVVFGLFQLEAVAAVVDVRPQQISGYATSALWAAPVACAALLVGSAQVVRIMSRHHREVRAERQAIGPAGSELSVRPDDFPYAYALPGRRGEPGHIVVSSAMLRTLPPGEREALFAHERAHLSGGHHRFLAASQLAARLHPALLGLRDPLTYALERWADEDAARAVGDRKLAARAIGRAALAAHDSKSPAARRGAILATAGGAVPRRVKALIEREQQDPPLWSRCWRAAVAAALVCGLAGTVAMTADAVEDLHLNVRIAQGDAVSP</sequence>
<feature type="domain" description="Peptidase M48" evidence="8">
    <location>
        <begin position="127"/>
        <end position="186"/>
    </location>
</feature>
<comment type="similarity">
    <text evidence="6">Belongs to the peptidase M48 family.</text>
</comment>
<evidence type="ECO:0000256" key="2">
    <source>
        <dbReference type="ARBA" id="ARBA00022723"/>
    </source>
</evidence>
<keyword evidence="3 6" id="KW-0378">Hydrolase</keyword>
<comment type="cofactor">
    <cofactor evidence="6">
        <name>Zn(2+)</name>
        <dbReference type="ChEBI" id="CHEBI:29105"/>
    </cofactor>
    <text evidence="6">Binds 1 zinc ion per subunit.</text>
</comment>
<dbReference type="PANTHER" id="PTHR34978:SF3">
    <property type="entry name" value="SLR0241 PROTEIN"/>
    <property type="match status" value="1"/>
</dbReference>
<evidence type="ECO:0000256" key="4">
    <source>
        <dbReference type="ARBA" id="ARBA00022833"/>
    </source>
</evidence>
<dbReference type="GO" id="GO:0004222">
    <property type="term" value="F:metalloendopeptidase activity"/>
    <property type="evidence" value="ECO:0007669"/>
    <property type="project" value="InterPro"/>
</dbReference>
<keyword evidence="4 6" id="KW-0862">Zinc</keyword>
<accession>A0AAU8IJF8</accession>
<feature type="transmembrane region" description="Helical" evidence="7">
    <location>
        <begin position="32"/>
        <end position="61"/>
    </location>
</feature>
<evidence type="ECO:0000256" key="6">
    <source>
        <dbReference type="RuleBase" id="RU003983"/>
    </source>
</evidence>
<name>A0AAU8IJF8_9ACTN</name>
<reference evidence="9" key="1">
    <citation type="submission" date="2024-06" db="EMBL/GenBank/DDBJ databases">
        <title>Streptomyces sp. strain HUAS MG91 genome sequences.</title>
        <authorList>
            <person name="Mo P."/>
        </authorList>
    </citation>
    <scope>NUCLEOTIDE SEQUENCE</scope>
    <source>
        <strain evidence="9">HUAS MG91</strain>
    </source>
</reference>
<dbReference type="Pfam" id="PF01435">
    <property type="entry name" value="Peptidase_M48"/>
    <property type="match status" value="1"/>
</dbReference>
<dbReference type="PANTHER" id="PTHR34978">
    <property type="entry name" value="POSSIBLE SENSOR-TRANSDUCER PROTEIN BLAR"/>
    <property type="match status" value="1"/>
</dbReference>
<dbReference type="Gene3D" id="3.30.2010.10">
    <property type="entry name" value="Metalloproteases ('zincins'), catalytic domain"/>
    <property type="match status" value="1"/>
</dbReference>
<evidence type="ECO:0000256" key="1">
    <source>
        <dbReference type="ARBA" id="ARBA00022670"/>
    </source>
</evidence>
<dbReference type="GO" id="GO:0006508">
    <property type="term" value="P:proteolysis"/>
    <property type="evidence" value="ECO:0007669"/>
    <property type="project" value="UniProtKB-KW"/>
</dbReference>
<dbReference type="InterPro" id="IPR001915">
    <property type="entry name" value="Peptidase_M48"/>
</dbReference>
<keyword evidence="7" id="KW-1133">Transmembrane helix</keyword>
<evidence type="ECO:0000256" key="7">
    <source>
        <dbReference type="SAM" id="Phobius"/>
    </source>
</evidence>
<dbReference type="CDD" id="cd07326">
    <property type="entry name" value="M56_BlaR1_MecR1_like"/>
    <property type="match status" value="1"/>
</dbReference>
<protein>
    <submittedName>
        <fullName evidence="9">M56 family metallopeptidase</fullName>
    </submittedName>
</protein>
<dbReference type="KEGG" id="stac:ABII15_00390"/>
<keyword evidence="5 6" id="KW-0482">Metalloprotease</keyword>
<dbReference type="AlphaFoldDB" id="A0AAU8IJF8"/>
<evidence type="ECO:0000259" key="8">
    <source>
        <dbReference type="Pfam" id="PF01435"/>
    </source>
</evidence>
<keyword evidence="2" id="KW-0479">Metal-binding</keyword>
<proteinExistence type="inferred from homology"/>
<dbReference type="RefSeq" id="WP_353940188.1">
    <property type="nucleotide sequence ID" value="NZ_CP159534.1"/>
</dbReference>
<keyword evidence="1 6" id="KW-0645">Protease</keyword>
<evidence type="ECO:0000256" key="5">
    <source>
        <dbReference type="ARBA" id="ARBA00023049"/>
    </source>
</evidence>
<evidence type="ECO:0000313" key="9">
    <source>
        <dbReference type="EMBL" id="XCJ68502.1"/>
    </source>
</evidence>
<keyword evidence="7" id="KW-0812">Transmembrane</keyword>
<keyword evidence="7" id="KW-0472">Membrane</keyword>